<gene>
    <name evidence="1" type="ORF">BGTH12_LOCUS1950</name>
</gene>
<dbReference type="AlphaFoldDB" id="A0A9W4CYA9"/>
<protein>
    <submittedName>
        <fullName evidence="1">BgTH12-06302</fullName>
    </submittedName>
</protein>
<accession>A0A9W4CYA9</accession>
<reference evidence="1" key="1">
    <citation type="submission" date="2020-10" db="EMBL/GenBank/DDBJ databases">
        <authorList>
            <person name="Muller C M."/>
        </authorList>
    </citation>
    <scope>NUCLEOTIDE SEQUENCE</scope>
    <source>
        <strain evidence="1">THUN-12</strain>
    </source>
</reference>
<proteinExistence type="predicted"/>
<dbReference type="EMBL" id="CAJHIT010000004">
    <property type="protein sequence ID" value="CAD6500592.1"/>
    <property type="molecule type" value="Genomic_DNA"/>
</dbReference>
<dbReference type="Proteomes" id="UP000683417">
    <property type="component" value="Unassembled WGS sequence"/>
</dbReference>
<comment type="caution">
    <text evidence="1">The sequence shown here is derived from an EMBL/GenBank/DDBJ whole genome shotgun (WGS) entry which is preliminary data.</text>
</comment>
<evidence type="ECO:0000313" key="2">
    <source>
        <dbReference type="Proteomes" id="UP000683417"/>
    </source>
</evidence>
<evidence type="ECO:0000313" key="1">
    <source>
        <dbReference type="EMBL" id="CAD6500592.1"/>
    </source>
</evidence>
<name>A0A9W4CYA9_BLUGR</name>
<feature type="non-terminal residue" evidence="1">
    <location>
        <position position="1"/>
    </location>
</feature>
<organism evidence="1 2">
    <name type="scientific">Blumeria graminis f. sp. triticale</name>
    <dbReference type="NCBI Taxonomy" id="1689686"/>
    <lineage>
        <taxon>Eukaryota</taxon>
        <taxon>Fungi</taxon>
        <taxon>Dikarya</taxon>
        <taxon>Ascomycota</taxon>
        <taxon>Pezizomycotina</taxon>
        <taxon>Leotiomycetes</taxon>
        <taxon>Erysiphales</taxon>
        <taxon>Erysiphaceae</taxon>
        <taxon>Blumeria</taxon>
    </lineage>
</organism>
<sequence>ATLTCLCNLVCSCREIYSLPVFHFSSELGIQATQTLIRGDNDQETDQNTFHHCLFLECRSQYPKSLPRRPRKPLNRKHSKNVRPRMHICDLITRSSHTPTACPPSRCEAPFDQRTPIDQDPSFVDYDLISSSRVYIAS</sequence>